<evidence type="ECO:0000256" key="15">
    <source>
        <dbReference type="SAM" id="MobiDB-lite"/>
    </source>
</evidence>
<keyword evidence="6 14" id="KW-0812">Transmembrane</keyword>
<feature type="transmembrane region" description="Helical" evidence="14">
    <location>
        <begin position="144"/>
        <end position="165"/>
    </location>
</feature>
<sequence length="332" mass="35980">MTALNPHSQDAGSREDREGEAPLQRILDEAKAPPRKRSKLAAYISLTKPRVIELLLVTTAPVMFLAQGGMPDIWLMIATLIGGAMAAASASVMNCYIDRDIDAKMERTQNRPLVTGEITPMQALAFGLALGVGSIFWLGGFTNWVAAGLTAVAILIYVVGYTIILKRYTAQNIVWGGSAGCMPVLIGWSAVTGSLSWEPVLLFLVVFFWTPPHYWPLAIKYQADYEAAKVPMLPAVAPPVSVGRQIIGYSWAMVLSSLALIPLAPMGPIYTVASVLAGAWFLKLCYDLTRRAKRGLAGTQLKAMKVFHASITYLTVLFIAVAVDPFFNPFTG</sequence>
<comment type="similarity">
    <text evidence="14">Belongs to the UbiA prenyltransferase family. Protoheme IX farnesyltransferase subfamily.</text>
</comment>
<keyword evidence="17" id="KW-1185">Reference proteome</keyword>
<evidence type="ECO:0000256" key="5">
    <source>
        <dbReference type="ARBA" id="ARBA00022679"/>
    </source>
</evidence>
<evidence type="ECO:0000313" key="16">
    <source>
        <dbReference type="EMBL" id="GGA22464.1"/>
    </source>
</evidence>
<feature type="transmembrane region" description="Helical" evidence="14">
    <location>
        <begin position="269"/>
        <end position="286"/>
    </location>
</feature>
<evidence type="ECO:0000256" key="1">
    <source>
        <dbReference type="ARBA" id="ARBA00004651"/>
    </source>
</evidence>
<evidence type="ECO:0000256" key="11">
    <source>
        <dbReference type="ARBA" id="ARBA00040810"/>
    </source>
</evidence>
<dbReference type="GO" id="GO:0048034">
    <property type="term" value="P:heme O biosynthetic process"/>
    <property type="evidence" value="ECO:0007669"/>
    <property type="project" value="UniProtKB-UniRule"/>
</dbReference>
<feature type="transmembrane region" description="Helical" evidence="14">
    <location>
        <begin position="73"/>
        <end position="97"/>
    </location>
</feature>
<dbReference type="InterPro" id="IPR006369">
    <property type="entry name" value="Protohaem_IX_farnesylTrfase"/>
</dbReference>
<comment type="miscellaneous">
    <text evidence="14">Carbon 2 of the heme B porphyrin ring is defined according to the Fischer nomenclature.</text>
</comment>
<evidence type="ECO:0000256" key="8">
    <source>
        <dbReference type="ARBA" id="ARBA00023133"/>
    </source>
</evidence>
<name>A0A8J2TZZ0_9MICO</name>
<evidence type="ECO:0000256" key="9">
    <source>
        <dbReference type="ARBA" id="ARBA00023136"/>
    </source>
</evidence>
<gene>
    <name evidence="14 16" type="primary">ctaB</name>
    <name evidence="16" type="ORF">GCM10011333_26800</name>
</gene>
<dbReference type="Gene3D" id="1.10.357.140">
    <property type="entry name" value="UbiA prenyltransferase"/>
    <property type="match status" value="1"/>
</dbReference>
<evidence type="ECO:0000256" key="13">
    <source>
        <dbReference type="ARBA" id="ARBA00047690"/>
    </source>
</evidence>
<dbReference type="UniPathway" id="UPA00834">
    <property type="reaction ID" value="UER00712"/>
</dbReference>
<dbReference type="PROSITE" id="PS00943">
    <property type="entry name" value="UBIA"/>
    <property type="match status" value="1"/>
</dbReference>
<dbReference type="EMBL" id="BMFY01000013">
    <property type="protein sequence ID" value="GGA22464.1"/>
    <property type="molecule type" value="Genomic_DNA"/>
</dbReference>
<reference evidence="16" key="2">
    <citation type="submission" date="2020-09" db="EMBL/GenBank/DDBJ databases">
        <authorList>
            <person name="Sun Q."/>
            <person name="Zhou Y."/>
        </authorList>
    </citation>
    <scope>NUCLEOTIDE SEQUENCE</scope>
    <source>
        <strain evidence="16">CGMCC 1.12785</strain>
    </source>
</reference>
<dbReference type="Pfam" id="PF01040">
    <property type="entry name" value="UbiA"/>
    <property type="match status" value="1"/>
</dbReference>
<comment type="subcellular location">
    <subcellularLocation>
        <location evidence="1 14">Cell membrane</location>
        <topology evidence="1 14">Multi-pass membrane protein</topology>
    </subcellularLocation>
</comment>
<comment type="caution">
    <text evidence="16">The sequence shown here is derived from an EMBL/GenBank/DDBJ whole genome shotgun (WGS) entry which is preliminary data.</text>
</comment>
<keyword evidence="8 14" id="KW-0350">Heme biosynthesis</keyword>
<keyword evidence="5 14" id="KW-0808">Transferase</keyword>
<dbReference type="InterPro" id="IPR030470">
    <property type="entry name" value="UbiA_prenylTrfase_CS"/>
</dbReference>
<dbReference type="FunFam" id="1.10.357.140:FF:000001">
    <property type="entry name" value="Protoheme IX farnesyltransferase"/>
    <property type="match status" value="1"/>
</dbReference>
<evidence type="ECO:0000256" key="6">
    <source>
        <dbReference type="ARBA" id="ARBA00022692"/>
    </source>
</evidence>
<keyword evidence="9 14" id="KW-0472">Membrane</keyword>
<evidence type="ECO:0000256" key="3">
    <source>
        <dbReference type="ARBA" id="ARBA00012292"/>
    </source>
</evidence>
<feature type="compositionally biased region" description="Polar residues" evidence="15">
    <location>
        <begin position="1"/>
        <end position="11"/>
    </location>
</feature>
<dbReference type="GO" id="GO:0008495">
    <property type="term" value="F:protoheme IX farnesyltransferase activity"/>
    <property type="evidence" value="ECO:0007669"/>
    <property type="project" value="UniProtKB-UniRule"/>
</dbReference>
<comment type="catalytic activity">
    <reaction evidence="13 14">
        <text>heme b + (2E,6E)-farnesyl diphosphate + H2O = Fe(II)-heme o + diphosphate</text>
        <dbReference type="Rhea" id="RHEA:28070"/>
        <dbReference type="ChEBI" id="CHEBI:15377"/>
        <dbReference type="ChEBI" id="CHEBI:33019"/>
        <dbReference type="ChEBI" id="CHEBI:60344"/>
        <dbReference type="ChEBI" id="CHEBI:60530"/>
        <dbReference type="ChEBI" id="CHEBI:175763"/>
        <dbReference type="EC" id="2.5.1.141"/>
    </reaction>
</comment>
<organism evidence="16 17">
    <name type="scientific">Sediminivirga luteola</name>
    <dbReference type="NCBI Taxonomy" id="1774748"/>
    <lineage>
        <taxon>Bacteria</taxon>
        <taxon>Bacillati</taxon>
        <taxon>Actinomycetota</taxon>
        <taxon>Actinomycetes</taxon>
        <taxon>Micrococcales</taxon>
        <taxon>Brevibacteriaceae</taxon>
        <taxon>Sediminivirga</taxon>
    </lineage>
</organism>
<evidence type="ECO:0000256" key="2">
    <source>
        <dbReference type="ARBA" id="ARBA00004919"/>
    </source>
</evidence>
<dbReference type="GO" id="GO:0005886">
    <property type="term" value="C:plasma membrane"/>
    <property type="evidence" value="ECO:0007669"/>
    <property type="project" value="UniProtKB-SubCell"/>
</dbReference>
<protein>
    <recommendedName>
        <fullName evidence="11 14">Protoheme IX farnesyltransferase</fullName>
        <ecNumber evidence="3 14">2.5.1.141</ecNumber>
    </recommendedName>
    <alternativeName>
        <fullName evidence="12 14">Heme B farnesyltransferase</fullName>
    </alternativeName>
    <alternativeName>
        <fullName evidence="10 14">Heme O synthase</fullName>
    </alternativeName>
</protein>
<feature type="transmembrane region" description="Helical" evidence="14">
    <location>
        <begin position="118"/>
        <end position="138"/>
    </location>
</feature>
<keyword evidence="4 14" id="KW-1003">Cell membrane</keyword>
<dbReference type="CDD" id="cd13957">
    <property type="entry name" value="PT_UbiA_Cox10"/>
    <property type="match status" value="1"/>
</dbReference>
<keyword evidence="7 14" id="KW-1133">Transmembrane helix</keyword>
<evidence type="ECO:0000256" key="7">
    <source>
        <dbReference type="ARBA" id="ARBA00022989"/>
    </source>
</evidence>
<dbReference type="PANTHER" id="PTHR43448:SF7">
    <property type="entry name" value="4-HYDROXYBENZOATE SOLANESYLTRANSFERASE"/>
    <property type="match status" value="1"/>
</dbReference>
<feature type="transmembrane region" description="Helical" evidence="14">
    <location>
        <begin position="306"/>
        <end position="327"/>
    </location>
</feature>
<comment type="pathway">
    <text evidence="2 14">Porphyrin-containing compound metabolism; heme O biosynthesis; heme O from protoheme: step 1/1.</text>
</comment>
<evidence type="ECO:0000256" key="12">
    <source>
        <dbReference type="ARBA" id="ARBA00042475"/>
    </source>
</evidence>
<evidence type="ECO:0000256" key="4">
    <source>
        <dbReference type="ARBA" id="ARBA00022475"/>
    </source>
</evidence>
<dbReference type="AlphaFoldDB" id="A0A8J2TZZ0"/>
<dbReference type="NCBIfam" id="TIGR01473">
    <property type="entry name" value="cyoE_ctaB"/>
    <property type="match status" value="1"/>
</dbReference>
<evidence type="ECO:0000256" key="14">
    <source>
        <dbReference type="HAMAP-Rule" id="MF_00154"/>
    </source>
</evidence>
<reference evidence="16" key="1">
    <citation type="journal article" date="2014" name="Int. J. Syst. Evol. Microbiol.">
        <title>Complete genome sequence of Corynebacterium casei LMG S-19264T (=DSM 44701T), isolated from a smear-ripened cheese.</title>
        <authorList>
            <consortium name="US DOE Joint Genome Institute (JGI-PGF)"/>
            <person name="Walter F."/>
            <person name="Albersmeier A."/>
            <person name="Kalinowski J."/>
            <person name="Ruckert C."/>
        </authorList>
    </citation>
    <scope>NUCLEOTIDE SEQUENCE</scope>
    <source>
        <strain evidence="16">CGMCC 1.12785</strain>
    </source>
</reference>
<dbReference type="HAMAP" id="MF_00154">
    <property type="entry name" value="CyoE_CtaB"/>
    <property type="match status" value="1"/>
</dbReference>
<dbReference type="NCBIfam" id="NF003349">
    <property type="entry name" value="PRK04375.1-2"/>
    <property type="match status" value="1"/>
</dbReference>
<evidence type="ECO:0000256" key="10">
    <source>
        <dbReference type="ARBA" id="ARBA00030253"/>
    </source>
</evidence>
<dbReference type="PANTHER" id="PTHR43448">
    <property type="entry name" value="PROTOHEME IX FARNESYLTRANSFERASE, MITOCHONDRIAL"/>
    <property type="match status" value="1"/>
</dbReference>
<dbReference type="Proteomes" id="UP000616114">
    <property type="component" value="Unassembled WGS sequence"/>
</dbReference>
<proteinExistence type="inferred from homology"/>
<evidence type="ECO:0000313" key="17">
    <source>
        <dbReference type="Proteomes" id="UP000616114"/>
    </source>
</evidence>
<accession>A0A8J2TZZ0</accession>
<feature type="compositionally biased region" description="Basic and acidic residues" evidence="15">
    <location>
        <begin position="12"/>
        <end position="30"/>
    </location>
</feature>
<comment type="function">
    <text evidence="14">Converts heme B (protoheme IX) to heme O by substitution of the vinyl group on carbon 2 of heme B porphyrin ring with a hydroxyethyl farnesyl side group.</text>
</comment>
<feature type="region of interest" description="Disordered" evidence="15">
    <location>
        <begin position="1"/>
        <end position="30"/>
    </location>
</feature>
<dbReference type="EC" id="2.5.1.141" evidence="3 14"/>
<dbReference type="InterPro" id="IPR044878">
    <property type="entry name" value="UbiA_sf"/>
</dbReference>
<dbReference type="InterPro" id="IPR000537">
    <property type="entry name" value="UbiA_prenyltransferase"/>
</dbReference>